<sequence length="103" mass="10897">MVSAAGLAASQQNRSSERSGFRRPRVLFALLGKDVTTIDGLGPYLSLKLIAECGDDLTSWPSAKHFTSWLGLAPSNKVPGGKCSRPERADPAAGPQLFCALLP</sequence>
<dbReference type="EMBL" id="CP088100">
    <property type="protein sequence ID" value="UFW88382.1"/>
    <property type="molecule type" value="Genomic_DNA"/>
</dbReference>
<dbReference type="Pfam" id="PF02371">
    <property type="entry name" value="Transposase_20"/>
    <property type="match status" value="1"/>
</dbReference>
<protein>
    <submittedName>
        <fullName evidence="3">IS110 family transposase</fullName>
    </submittedName>
</protein>
<reference evidence="3" key="1">
    <citation type="submission" date="2021-11" db="EMBL/GenBank/DDBJ databases">
        <title>Australian commercial rhizobial inoculants.</title>
        <authorList>
            <person name="Kohlmeier M.G."/>
            <person name="O'Hara G.W."/>
            <person name="Colombi E."/>
            <person name="Ramsay J.P."/>
            <person name="Terpolilli J."/>
        </authorList>
    </citation>
    <scope>NUCLEOTIDE SEQUENCE</scope>
    <source>
        <strain evidence="3">CC829</strain>
    </source>
</reference>
<organism evidence="3 4">
    <name type="scientific">Bradyrhizobium barranii</name>
    <dbReference type="NCBI Taxonomy" id="2992140"/>
    <lineage>
        <taxon>Bacteria</taxon>
        <taxon>Pseudomonadati</taxon>
        <taxon>Pseudomonadota</taxon>
        <taxon>Alphaproteobacteria</taxon>
        <taxon>Hyphomicrobiales</taxon>
        <taxon>Nitrobacteraceae</taxon>
        <taxon>Bradyrhizobium</taxon>
    </lineage>
</organism>
<evidence type="ECO:0000256" key="1">
    <source>
        <dbReference type="SAM" id="MobiDB-lite"/>
    </source>
</evidence>
<proteinExistence type="predicted"/>
<evidence type="ECO:0000259" key="2">
    <source>
        <dbReference type="Pfam" id="PF02371"/>
    </source>
</evidence>
<accession>A0ABY3QQU7</accession>
<evidence type="ECO:0000313" key="3">
    <source>
        <dbReference type="EMBL" id="UFW88382.1"/>
    </source>
</evidence>
<keyword evidence="4" id="KW-1185">Reference proteome</keyword>
<feature type="domain" description="Transposase IS116/IS110/IS902 C-terminal" evidence="2">
    <location>
        <begin position="35"/>
        <end position="86"/>
    </location>
</feature>
<name>A0ABY3QQU7_9BRAD</name>
<gene>
    <name evidence="3" type="ORF">BjapCC829_07500</name>
</gene>
<feature type="region of interest" description="Disordered" evidence="1">
    <location>
        <begin position="1"/>
        <end position="20"/>
    </location>
</feature>
<evidence type="ECO:0000313" key="4">
    <source>
        <dbReference type="Proteomes" id="UP001430990"/>
    </source>
</evidence>
<dbReference type="InterPro" id="IPR003346">
    <property type="entry name" value="Transposase_20"/>
</dbReference>
<dbReference type="Proteomes" id="UP001430990">
    <property type="component" value="Chromosome"/>
</dbReference>